<keyword evidence="2" id="KW-1185">Reference proteome</keyword>
<sequence length="376" mass="42228">MKSKYFIYILLTILTFGSCTKEEFEEQGPKRTVLVYVVASNLGSYINKNIDSMISVATPKNLNGGNLIIYYSKSDKSAELYQIKEGSNGVVTKHHIADYTNQSAIDPEVMRSVINKVVTDFPAESYGMIFSSHGTSWLPSGYNKMLKSFGEEGGKNMEIYELAEGIPDEYHFDFLLFDVCSMGGVECVYELKDKADHIIASPAEVIAAGFPYQTILPYFFEKNVNLEGIAKGFYEFYKNNESPYGCIAVTNTSELDNLAAITKEIISANGGEDGIYSLPLGEIQTLSYLPSAPTRLYDFSDLIKHLATDEQYARFTACMDKAVTNRYSTDYIYCTKGGTTKVDTFSGLSIYPPQEKLTQLTDWYRNNTQWYKAVYK</sequence>
<comment type="caution">
    <text evidence="1">The sequence shown here is derived from an EMBL/GenBank/DDBJ whole genome shotgun (WGS) entry which is preliminary data.</text>
</comment>
<evidence type="ECO:0000313" key="2">
    <source>
        <dbReference type="Proteomes" id="UP000033035"/>
    </source>
</evidence>
<dbReference type="EMBL" id="AQHW01000009">
    <property type="protein sequence ID" value="KKB58599.1"/>
    <property type="molecule type" value="Genomic_DNA"/>
</dbReference>
<name>A0A0F5JLM4_9BACT</name>
<proteinExistence type="predicted"/>
<accession>A0A0F5JLM4</accession>
<reference evidence="1 2" key="1">
    <citation type="submission" date="2013-04" db="EMBL/GenBank/DDBJ databases">
        <title>The Genome Sequence of Parabacteroides gordonii DSM 23371.</title>
        <authorList>
            <consortium name="The Broad Institute Genomics Platform"/>
            <person name="Earl A."/>
            <person name="Ward D."/>
            <person name="Feldgarden M."/>
            <person name="Gevers D."/>
            <person name="Martens E."/>
            <person name="Sakamoto M."/>
            <person name="Benno Y."/>
            <person name="Suzuki N."/>
            <person name="Matsunaga N."/>
            <person name="Koshihara K."/>
            <person name="Seki M."/>
            <person name="Komiya H."/>
            <person name="Walker B."/>
            <person name="Young S."/>
            <person name="Zeng Q."/>
            <person name="Gargeya S."/>
            <person name="Fitzgerald M."/>
            <person name="Haas B."/>
            <person name="Abouelleil A."/>
            <person name="Allen A.W."/>
            <person name="Alvarado L."/>
            <person name="Arachchi H.M."/>
            <person name="Berlin A.M."/>
            <person name="Chapman S.B."/>
            <person name="Gainer-Dewar J."/>
            <person name="Goldberg J."/>
            <person name="Griggs A."/>
            <person name="Gujja S."/>
            <person name="Hansen M."/>
            <person name="Howarth C."/>
            <person name="Imamovic A."/>
            <person name="Ireland A."/>
            <person name="Larimer J."/>
            <person name="McCowan C."/>
            <person name="Murphy C."/>
            <person name="Pearson M."/>
            <person name="Poon T.W."/>
            <person name="Priest M."/>
            <person name="Roberts A."/>
            <person name="Saif S."/>
            <person name="Shea T."/>
            <person name="Sisk P."/>
            <person name="Sykes S."/>
            <person name="Wortman J."/>
            <person name="Nusbaum C."/>
            <person name="Birren B."/>
        </authorList>
    </citation>
    <scope>NUCLEOTIDE SEQUENCE [LARGE SCALE GENOMIC DNA]</scope>
    <source>
        <strain evidence="1 2">MS-1</strain>
    </source>
</reference>
<dbReference type="RefSeq" id="WP_028726374.1">
    <property type="nucleotide sequence ID" value="NZ_AUAE01000009.1"/>
</dbReference>
<organism evidence="1 2">
    <name type="scientific">Parabacteroides gordonii MS-1 = DSM 23371</name>
    <dbReference type="NCBI Taxonomy" id="1203610"/>
    <lineage>
        <taxon>Bacteria</taxon>
        <taxon>Pseudomonadati</taxon>
        <taxon>Bacteroidota</taxon>
        <taxon>Bacteroidia</taxon>
        <taxon>Bacteroidales</taxon>
        <taxon>Tannerellaceae</taxon>
        <taxon>Parabacteroides</taxon>
    </lineage>
</organism>
<dbReference type="Pfam" id="PF03415">
    <property type="entry name" value="Peptidase_C11"/>
    <property type="match status" value="1"/>
</dbReference>
<evidence type="ECO:0000313" key="1">
    <source>
        <dbReference type="EMBL" id="KKB58599.1"/>
    </source>
</evidence>
<dbReference type="HOGENOM" id="CLU_043496_1_0_10"/>
<dbReference type="PANTHER" id="PTHR37835">
    <property type="entry name" value="ALPHA-CLOSTRIPAIN"/>
    <property type="match status" value="1"/>
</dbReference>
<dbReference type="InterPro" id="IPR005077">
    <property type="entry name" value="Peptidase_C11"/>
</dbReference>
<dbReference type="STRING" id="1203610.HMPREF1536_01476"/>
<protein>
    <recommendedName>
        <fullName evidence="3">Clostripain family protease</fullName>
    </recommendedName>
</protein>
<evidence type="ECO:0008006" key="3">
    <source>
        <dbReference type="Google" id="ProtNLM"/>
    </source>
</evidence>
<dbReference type="AlphaFoldDB" id="A0A0F5JLM4"/>
<dbReference type="Proteomes" id="UP000033035">
    <property type="component" value="Unassembled WGS sequence"/>
</dbReference>
<dbReference type="PATRIC" id="fig|1203610.3.peg.1512"/>
<dbReference type="PANTHER" id="PTHR37835:SF1">
    <property type="entry name" value="ALPHA-CLOSTRIPAIN"/>
    <property type="match status" value="1"/>
</dbReference>
<dbReference type="PROSITE" id="PS51257">
    <property type="entry name" value="PROKAR_LIPOPROTEIN"/>
    <property type="match status" value="1"/>
</dbReference>
<dbReference type="Gene3D" id="3.40.50.11970">
    <property type="match status" value="1"/>
</dbReference>
<gene>
    <name evidence="1" type="ORF">HMPREF1536_01476</name>
</gene>